<evidence type="ECO:0000313" key="2">
    <source>
        <dbReference type="Proteomes" id="UP000564385"/>
    </source>
</evidence>
<sequence>MAIVTTQKHWKSHNLKFSAPYLAPQIPPVKNIRDRFFTELVRVAWANPYSSQAFCFGLSSVLHIETHPLPKLLLPS</sequence>
<proteinExistence type="predicted"/>
<dbReference type="AlphaFoldDB" id="A0A852VK52"/>
<comment type="caution">
    <text evidence="1">The sequence shown here is derived from an EMBL/GenBank/DDBJ whole genome shotgun (WGS) entry which is preliminary data.</text>
</comment>
<evidence type="ECO:0000313" key="1">
    <source>
        <dbReference type="EMBL" id="NYF91579.1"/>
    </source>
</evidence>
<dbReference type="Proteomes" id="UP000564385">
    <property type="component" value="Unassembled WGS sequence"/>
</dbReference>
<protein>
    <submittedName>
        <fullName evidence="1">Uncharacterized protein</fullName>
    </submittedName>
</protein>
<name>A0A852VK52_9BACT</name>
<accession>A0A852VK52</accession>
<reference evidence="1 2" key="1">
    <citation type="submission" date="2020-07" db="EMBL/GenBank/DDBJ databases">
        <title>Genomic Encyclopedia of Type Strains, Phase IV (KMG-V): Genome sequencing to study the core and pangenomes of soil and plant-associated prokaryotes.</title>
        <authorList>
            <person name="Whitman W."/>
        </authorList>
    </citation>
    <scope>NUCLEOTIDE SEQUENCE [LARGE SCALE GENOMIC DNA]</scope>
    <source>
        <strain evidence="1 2">M8UP22</strain>
    </source>
</reference>
<organism evidence="1 2">
    <name type="scientific">Tunturiibacter lichenicola</name>
    <dbReference type="NCBI Taxonomy" id="2051959"/>
    <lineage>
        <taxon>Bacteria</taxon>
        <taxon>Pseudomonadati</taxon>
        <taxon>Acidobacteriota</taxon>
        <taxon>Terriglobia</taxon>
        <taxon>Terriglobales</taxon>
        <taxon>Acidobacteriaceae</taxon>
        <taxon>Tunturiibacter</taxon>
    </lineage>
</organism>
<dbReference type="EMBL" id="JACCCU010000003">
    <property type="protein sequence ID" value="NYF91579.1"/>
    <property type="molecule type" value="Genomic_DNA"/>
</dbReference>
<gene>
    <name evidence="1" type="ORF">HDF08_003698</name>
</gene>